<dbReference type="PANTHER" id="PTHR30632">
    <property type="entry name" value="MOLYBDATE-BINDING PERIPLASMIC PROTEIN"/>
    <property type="match status" value="1"/>
</dbReference>
<dbReference type="CDD" id="cd13539">
    <property type="entry name" value="PBP2_AvModA"/>
    <property type="match status" value="1"/>
</dbReference>
<evidence type="ECO:0000256" key="3">
    <source>
        <dbReference type="ARBA" id="ARBA00022729"/>
    </source>
</evidence>
<evidence type="ECO:0000256" key="1">
    <source>
        <dbReference type="ARBA" id="ARBA00009175"/>
    </source>
</evidence>
<feature type="chain" id="PRO_5014811791" evidence="5">
    <location>
        <begin position="24"/>
        <end position="257"/>
    </location>
</feature>
<dbReference type="AlphaFoldDB" id="A0A2M7G0U7"/>
<feature type="binding site" evidence="4">
    <location>
        <position position="60"/>
    </location>
    <ligand>
        <name>molybdate</name>
        <dbReference type="ChEBI" id="CHEBI:36264"/>
    </ligand>
</feature>
<dbReference type="PANTHER" id="PTHR30632:SF14">
    <property type="entry name" value="TUNGSTATE_MOLYBDATE_CHROMATE-BINDING PROTEIN MODA"/>
    <property type="match status" value="1"/>
</dbReference>
<evidence type="ECO:0000313" key="7">
    <source>
        <dbReference type="Proteomes" id="UP000231019"/>
    </source>
</evidence>
<dbReference type="Pfam" id="PF13531">
    <property type="entry name" value="SBP_bac_11"/>
    <property type="match status" value="1"/>
</dbReference>
<comment type="similarity">
    <text evidence="1">Belongs to the bacterial solute-binding protein ModA family.</text>
</comment>
<dbReference type="Proteomes" id="UP000231019">
    <property type="component" value="Unassembled WGS sequence"/>
</dbReference>
<dbReference type="NCBIfam" id="TIGR01256">
    <property type="entry name" value="modA"/>
    <property type="match status" value="1"/>
</dbReference>
<dbReference type="GO" id="GO:0046872">
    <property type="term" value="F:metal ion binding"/>
    <property type="evidence" value="ECO:0007669"/>
    <property type="project" value="UniProtKB-KW"/>
</dbReference>
<protein>
    <submittedName>
        <fullName evidence="6">Molybdate ABC transporter substrate-binding protein</fullName>
    </submittedName>
</protein>
<dbReference type="InterPro" id="IPR050682">
    <property type="entry name" value="ModA/WtpA"/>
</dbReference>
<evidence type="ECO:0000313" key="6">
    <source>
        <dbReference type="EMBL" id="PIW15105.1"/>
    </source>
</evidence>
<dbReference type="InterPro" id="IPR005950">
    <property type="entry name" value="ModA"/>
</dbReference>
<feature type="signal peptide" evidence="5">
    <location>
        <begin position="1"/>
        <end position="23"/>
    </location>
</feature>
<gene>
    <name evidence="6" type="primary">modA</name>
    <name evidence="6" type="ORF">COW36_19055</name>
</gene>
<evidence type="ECO:0000256" key="4">
    <source>
        <dbReference type="PIRSR" id="PIRSR004846-1"/>
    </source>
</evidence>
<accession>A0A2M7G0U7</accession>
<dbReference type="EMBL" id="PFFQ01000054">
    <property type="protein sequence ID" value="PIW15105.1"/>
    <property type="molecule type" value="Genomic_DNA"/>
</dbReference>
<dbReference type="GO" id="GO:0030973">
    <property type="term" value="F:molybdate ion binding"/>
    <property type="evidence" value="ECO:0007669"/>
    <property type="project" value="InterPro"/>
</dbReference>
<keyword evidence="2 4" id="KW-0479">Metal-binding</keyword>
<sequence length="257" mass="27742">MFQVVLKALVFCFLFAGTSPAWGEDFSVAAASDLQFALRELIHGFEAQSGHHVRVSFGSSGQFCSQIQQGAPYALFLSADQHYVNLLLEKGLTRDHGVLYAQGRIALFAPQGSVLKVEKGLAGLLPLLAAGKIRHFAIANPQHAPYGRAAKQALLAAGVWNALQGHLLMAENASQAAQFSLSGSSEGGLIPLSLVLAPAFKNKGRFLLVPENLHAPLLQRMVLLKNASRAAQDFYLYLQTGRARQVLMRYGFALPDS</sequence>
<dbReference type="InterPro" id="IPR044084">
    <property type="entry name" value="AvModA-like_subst-bd"/>
</dbReference>
<evidence type="ECO:0000256" key="2">
    <source>
        <dbReference type="ARBA" id="ARBA00022723"/>
    </source>
</evidence>
<dbReference type="SUPFAM" id="SSF53850">
    <property type="entry name" value="Periplasmic binding protein-like II"/>
    <property type="match status" value="1"/>
</dbReference>
<name>A0A2M7G0U7_9BACT</name>
<dbReference type="Gene3D" id="3.40.190.10">
    <property type="entry name" value="Periplasmic binding protein-like II"/>
    <property type="match status" value="2"/>
</dbReference>
<keyword evidence="4" id="KW-0500">Molybdenum</keyword>
<comment type="caution">
    <text evidence="6">The sequence shown here is derived from an EMBL/GenBank/DDBJ whole genome shotgun (WGS) entry which is preliminary data.</text>
</comment>
<keyword evidence="3 5" id="KW-0732">Signal</keyword>
<proteinExistence type="inferred from homology"/>
<organism evidence="6 7">
    <name type="scientific">bacterium (Candidatus Blackallbacteria) CG17_big_fil_post_rev_8_21_14_2_50_48_46</name>
    <dbReference type="NCBI Taxonomy" id="2014261"/>
    <lineage>
        <taxon>Bacteria</taxon>
        <taxon>Candidatus Blackallbacteria</taxon>
    </lineage>
</organism>
<dbReference type="PIRSF" id="PIRSF004846">
    <property type="entry name" value="ModA"/>
    <property type="match status" value="1"/>
</dbReference>
<evidence type="ECO:0000256" key="5">
    <source>
        <dbReference type="SAM" id="SignalP"/>
    </source>
</evidence>
<reference evidence="6 7" key="1">
    <citation type="submission" date="2017-09" db="EMBL/GenBank/DDBJ databases">
        <title>Depth-based differentiation of microbial function through sediment-hosted aquifers and enrichment of novel symbionts in the deep terrestrial subsurface.</title>
        <authorList>
            <person name="Probst A.J."/>
            <person name="Ladd B."/>
            <person name="Jarett J.K."/>
            <person name="Geller-Mcgrath D.E."/>
            <person name="Sieber C.M."/>
            <person name="Emerson J.B."/>
            <person name="Anantharaman K."/>
            <person name="Thomas B.C."/>
            <person name="Malmstrom R."/>
            <person name="Stieglmeier M."/>
            <person name="Klingl A."/>
            <person name="Woyke T."/>
            <person name="Ryan C.M."/>
            <person name="Banfield J.F."/>
        </authorList>
    </citation>
    <scope>NUCLEOTIDE SEQUENCE [LARGE SCALE GENOMIC DNA]</scope>
    <source>
        <strain evidence="6">CG17_big_fil_post_rev_8_21_14_2_50_48_46</strain>
    </source>
</reference>
<dbReference type="GO" id="GO:0015689">
    <property type="term" value="P:molybdate ion transport"/>
    <property type="evidence" value="ECO:0007669"/>
    <property type="project" value="InterPro"/>
</dbReference>